<gene>
    <name evidence="4" type="ORF">K0U00_33020</name>
</gene>
<dbReference type="InterPro" id="IPR036291">
    <property type="entry name" value="NAD(P)-bd_dom_sf"/>
</dbReference>
<name>A0ABS7CD64_9BACL</name>
<organism evidence="4 5">
    <name type="scientific">Paenibacillus sepulcri</name>
    <dbReference type="NCBI Taxonomy" id="359917"/>
    <lineage>
        <taxon>Bacteria</taxon>
        <taxon>Bacillati</taxon>
        <taxon>Bacillota</taxon>
        <taxon>Bacilli</taxon>
        <taxon>Bacillales</taxon>
        <taxon>Paenibacillaceae</taxon>
        <taxon>Paenibacillus</taxon>
    </lineage>
</organism>
<dbReference type="Gene3D" id="3.40.50.720">
    <property type="entry name" value="NAD(P)-binding Rossmann-like Domain"/>
    <property type="match status" value="2"/>
</dbReference>
<comment type="caution">
    <text evidence="4">The sequence shown here is derived from an EMBL/GenBank/DDBJ whole genome shotgun (WGS) entry which is preliminary data.</text>
</comment>
<dbReference type="PANTHER" id="PTHR43333">
    <property type="entry name" value="2-HACID_DH_C DOMAIN-CONTAINING PROTEIN"/>
    <property type="match status" value="1"/>
</dbReference>
<dbReference type="SUPFAM" id="SSF51735">
    <property type="entry name" value="NAD(P)-binding Rossmann-fold domains"/>
    <property type="match status" value="1"/>
</dbReference>
<keyword evidence="1" id="KW-0560">Oxidoreductase</keyword>
<evidence type="ECO:0000256" key="2">
    <source>
        <dbReference type="ARBA" id="ARBA00023027"/>
    </source>
</evidence>
<dbReference type="InterPro" id="IPR006140">
    <property type="entry name" value="D-isomer_DH_NAD-bd"/>
</dbReference>
<dbReference type="EMBL" id="JAHZIK010001386">
    <property type="protein sequence ID" value="MBW7458880.1"/>
    <property type="molecule type" value="Genomic_DNA"/>
</dbReference>
<evidence type="ECO:0000259" key="3">
    <source>
        <dbReference type="Pfam" id="PF02826"/>
    </source>
</evidence>
<sequence length="156" mass="16789">ACVIGVKRSLSERPSFVDELVVTADLDSALAKSDFIVSTLPLTAETEGIISAERIGRMKRGAVFINIGRGRTVDEEALIEALQSGHLHGAGLDVTAVEPPQASSLLWDMPNVILTAHAAGVSPKKAERRTELFAANIQRYLQGEPLLNVIERGRGY</sequence>
<evidence type="ECO:0000313" key="4">
    <source>
        <dbReference type="EMBL" id="MBW7458880.1"/>
    </source>
</evidence>
<dbReference type="PANTHER" id="PTHR43333:SF1">
    <property type="entry name" value="D-ISOMER SPECIFIC 2-HYDROXYACID DEHYDROGENASE NAD-BINDING DOMAIN-CONTAINING PROTEIN"/>
    <property type="match status" value="1"/>
</dbReference>
<feature type="non-terminal residue" evidence="4">
    <location>
        <position position="1"/>
    </location>
</feature>
<dbReference type="Proteomes" id="UP001519887">
    <property type="component" value="Unassembled WGS sequence"/>
</dbReference>
<feature type="domain" description="D-isomer specific 2-hydroxyacid dehydrogenase NAD-binding" evidence="3">
    <location>
        <begin position="3"/>
        <end position="119"/>
    </location>
</feature>
<accession>A0ABS7CD64</accession>
<protein>
    <submittedName>
        <fullName evidence="4">D-2-hydroxyacid dehydrogenase</fullName>
    </submittedName>
</protein>
<evidence type="ECO:0000313" key="5">
    <source>
        <dbReference type="Proteomes" id="UP001519887"/>
    </source>
</evidence>
<reference evidence="4 5" key="1">
    <citation type="submission" date="2021-07" db="EMBL/GenBank/DDBJ databases">
        <title>Paenibacillus radiodurans sp. nov., isolated from the southeastern edge of Tengger Desert.</title>
        <authorList>
            <person name="Zhang G."/>
        </authorList>
    </citation>
    <scope>NUCLEOTIDE SEQUENCE [LARGE SCALE GENOMIC DNA]</scope>
    <source>
        <strain evidence="4 5">CCM 7311</strain>
    </source>
</reference>
<keyword evidence="5" id="KW-1185">Reference proteome</keyword>
<evidence type="ECO:0000256" key="1">
    <source>
        <dbReference type="ARBA" id="ARBA00023002"/>
    </source>
</evidence>
<keyword evidence="2" id="KW-0520">NAD</keyword>
<proteinExistence type="predicted"/>
<dbReference type="Pfam" id="PF02826">
    <property type="entry name" value="2-Hacid_dh_C"/>
    <property type="match status" value="1"/>
</dbReference>